<keyword evidence="3" id="KW-0808">Transferase</keyword>
<dbReference type="InterPro" id="IPR027417">
    <property type="entry name" value="P-loop_NTPase"/>
</dbReference>
<evidence type="ECO:0000256" key="5">
    <source>
        <dbReference type="ARBA" id="ARBA00022705"/>
    </source>
</evidence>
<keyword evidence="5" id="KW-0235">DNA replication</keyword>
<keyword evidence="17" id="KW-0067">ATP-binding</keyword>
<dbReference type="Pfam" id="PF00910">
    <property type="entry name" value="RNA_helicase"/>
    <property type="match status" value="1"/>
</dbReference>
<keyword evidence="7" id="KW-0479">Metal-binding</keyword>
<comment type="cofactor">
    <cofactor evidence="1">
        <name>Mn(2+)</name>
        <dbReference type="ChEBI" id="CHEBI:29035"/>
    </cofactor>
</comment>
<dbReference type="GO" id="GO:0016779">
    <property type="term" value="F:nucleotidyltransferase activity"/>
    <property type="evidence" value="ECO:0007669"/>
    <property type="project" value="UniProtKB-KW"/>
</dbReference>
<dbReference type="AlphaFoldDB" id="A0AA94HWL9"/>
<keyword evidence="6" id="KW-0540">Nuclease</keyword>
<evidence type="ECO:0000256" key="7">
    <source>
        <dbReference type="ARBA" id="ARBA00022723"/>
    </source>
</evidence>
<dbReference type="GO" id="GO:0003677">
    <property type="term" value="F:DNA binding"/>
    <property type="evidence" value="ECO:0007669"/>
    <property type="project" value="UniProtKB-KW"/>
</dbReference>
<evidence type="ECO:0000256" key="3">
    <source>
        <dbReference type="ARBA" id="ARBA00022679"/>
    </source>
</evidence>
<evidence type="ECO:0000256" key="12">
    <source>
        <dbReference type="ARBA" id="ARBA00023125"/>
    </source>
</evidence>
<dbReference type="InterPro" id="IPR000605">
    <property type="entry name" value="Helicase_SF3_ssDNA/RNA_vir"/>
</dbReference>
<protein>
    <recommendedName>
        <fullName evidence="14">ATP-dependent helicase Rep</fullName>
    </recommendedName>
    <alternativeName>
        <fullName evidence="15">RepP</fullName>
    </alternativeName>
</protein>
<evidence type="ECO:0000256" key="8">
    <source>
        <dbReference type="ARBA" id="ARBA00022741"/>
    </source>
</evidence>
<gene>
    <name evidence="17" type="ORF">SAMN02745151_00582</name>
</gene>
<dbReference type="GO" id="GO:0046872">
    <property type="term" value="F:metal ion binding"/>
    <property type="evidence" value="ECO:0007669"/>
    <property type="project" value="UniProtKB-KW"/>
</dbReference>
<evidence type="ECO:0000256" key="13">
    <source>
        <dbReference type="ARBA" id="ARBA00023268"/>
    </source>
</evidence>
<evidence type="ECO:0000256" key="9">
    <source>
        <dbReference type="ARBA" id="ARBA00022759"/>
    </source>
</evidence>
<comment type="similarity">
    <text evidence="2">Belongs to the nanoviruses/circoviruses replication-associated protein family.</text>
</comment>
<dbReference type="GO" id="GO:0003724">
    <property type="term" value="F:RNA helicase activity"/>
    <property type="evidence" value="ECO:0007669"/>
    <property type="project" value="InterPro"/>
</dbReference>
<keyword evidence="8" id="KW-0547">Nucleotide-binding</keyword>
<dbReference type="Proteomes" id="UP000184204">
    <property type="component" value="Unassembled WGS sequence"/>
</dbReference>
<dbReference type="GO" id="GO:0000166">
    <property type="term" value="F:nucleotide binding"/>
    <property type="evidence" value="ECO:0007669"/>
    <property type="project" value="UniProtKB-KW"/>
</dbReference>
<proteinExistence type="inferred from homology"/>
<comment type="caution">
    <text evidence="17">The sequence shown here is derived from an EMBL/GenBank/DDBJ whole genome shotgun (WGS) entry which is preliminary data.</text>
</comment>
<dbReference type="Gene3D" id="3.40.1310.20">
    <property type="match status" value="1"/>
</dbReference>
<dbReference type="RefSeq" id="WP_072743412.1">
    <property type="nucleotide sequence ID" value="NZ_FQUA01000002.1"/>
</dbReference>
<evidence type="ECO:0000256" key="15">
    <source>
        <dbReference type="ARBA" id="ARBA00032243"/>
    </source>
</evidence>
<keyword evidence="10" id="KW-0378">Hydrolase</keyword>
<keyword evidence="12" id="KW-0238">DNA-binding</keyword>
<dbReference type="PROSITE" id="PS52020">
    <property type="entry name" value="CRESS_DNA_REP"/>
    <property type="match status" value="1"/>
</dbReference>
<keyword evidence="9" id="KW-0255">Endonuclease</keyword>
<organism evidence="17 18">
    <name type="scientific">Anaerotignum propionicum DSM 1682</name>
    <dbReference type="NCBI Taxonomy" id="991789"/>
    <lineage>
        <taxon>Bacteria</taxon>
        <taxon>Bacillati</taxon>
        <taxon>Bacillota</taxon>
        <taxon>Clostridia</taxon>
        <taxon>Lachnospirales</taxon>
        <taxon>Anaerotignaceae</taxon>
        <taxon>Anaerotignum</taxon>
    </lineage>
</organism>
<dbReference type="GO" id="GO:0003723">
    <property type="term" value="F:RNA binding"/>
    <property type="evidence" value="ECO:0007669"/>
    <property type="project" value="InterPro"/>
</dbReference>
<keyword evidence="17" id="KW-0347">Helicase</keyword>
<dbReference type="Gene3D" id="3.40.50.300">
    <property type="entry name" value="P-loop containing nucleotide triphosphate hydrolases"/>
    <property type="match status" value="1"/>
</dbReference>
<evidence type="ECO:0000313" key="17">
    <source>
        <dbReference type="EMBL" id="SHE40353.1"/>
    </source>
</evidence>
<evidence type="ECO:0000256" key="6">
    <source>
        <dbReference type="ARBA" id="ARBA00022722"/>
    </source>
</evidence>
<keyword evidence="13" id="KW-0511">Multifunctional enzyme</keyword>
<keyword evidence="4" id="KW-0548">Nucleotidyltransferase</keyword>
<evidence type="ECO:0000256" key="1">
    <source>
        <dbReference type="ARBA" id="ARBA00001936"/>
    </source>
</evidence>
<evidence type="ECO:0000256" key="11">
    <source>
        <dbReference type="ARBA" id="ARBA00023124"/>
    </source>
</evidence>
<dbReference type="GO" id="GO:0004519">
    <property type="term" value="F:endonuclease activity"/>
    <property type="evidence" value="ECO:0007669"/>
    <property type="project" value="UniProtKB-KW"/>
</dbReference>
<dbReference type="Pfam" id="PF02407">
    <property type="entry name" value="Viral_Rep"/>
    <property type="match status" value="1"/>
</dbReference>
<evidence type="ECO:0000259" key="16">
    <source>
        <dbReference type="PROSITE" id="PS52020"/>
    </source>
</evidence>
<dbReference type="EMBL" id="FQUA01000002">
    <property type="protein sequence ID" value="SHE40353.1"/>
    <property type="molecule type" value="Genomic_DNA"/>
</dbReference>
<evidence type="ECO:0000256" key="4">
    <source>
        <dbReference type="ARBA" id="ARBA00022695"/>
    </source>
</evidence>
<dbReference type="SUPFAM" id="SSF52540">
    <property type="entry name" value="P-loop containing nucleoside triphosphate hydrolases"/>
    <property type="match status" value="1"/>
</dbReference>
<accession>A0AA94HWL9</accession>
<evidence type="ECO:0000256" key="14">
    <source>
        <dbReference type="ARBA" id="ARBA00030754"/>
    </source>
</evidence>
<evidence type="ECO:0000256" key="10">
    <source>
        <dbReference type="ARBA" id="ARBA00022801"/>
    </source>
</evidence>
<dbReference type="GO" id="GO:0016787">
    <property type="term" value="F:hydrolase activity"/>
    <property type="evidence" value="ECO:0007669"/>
    <property type="project" value="UniProtKB-KW"/>
</dbReference>
<feature type="domain" description="CRESS-DNA virus Rep endonuclease" evidence="16">
    <location>
        <begin position="10"/>
        <end position="114"/>
    </location>
</feature>
<evidence type="ECO:0000313" key="18">
    <source>
        <dbReference type="Proteomes" id="UP000184204"/>
    </source>
</evidence>
<reference evidence="18" key="1">
    <citation type="submission" date="2016-11" db="EMBL/GenBank/DDBJ databases">
        <authorList>
            <person name="Jaros S."/>
            <person name="Januszkiewicz K."/>
            <person name="Wedrychowicz H."/>
        </authorList>
    </citation>
    <scope>NUCLEOTIDE SEQUENCE [LARGE SCALE GENOMIC DNA]</scope>
    <source>
        <strain evidence="18">DSM 1682</strain>
    </source>
</reference>
<evidence type="ECO:0000256" key="2">
    <source>
        <dbReference type="ARBA" id="ARBA00008545"/>
    </source>
</evidence>
<dbReference type="InterPro" id="IPR049912">
    <property type="entry name" value="CRESS_DNA_REP"/>
</dbReference>
<sequence>MKGVIPIPKDTQSRKWQITINNPLEKGITHEKIREELQKIKPIIYYCMSDEVGGKERTHHTHIFIACSSAIRFSTIKNRFPQGHAEIARSTSATNRDYVFKEGKWENDQKAGTKIPDTQEEWGELPAERQGMRNDLADLYDMIKDGMTNFEIIEEVPEHLLNLDKIEKTRQTIREEQFNTTFRILEVIYIWGATNTGKTRSVMEQFGYENVFRVTNYQHGGFDGYKGQDVIIFEEFRSSLKIQDMLCYLDGYPLELPCRYVNKVACFTKVFIITNINLTEQYRANFCQDKETWDAFIRRINKVRVYKKINTYDEYTTEEYLKCSWFYDEDLCNDNPFED</sequence>
<keyword evidence="11" id="KW-0190">Covalent protein-DNA linkage</keyword>
<name>A0AA94HWL9_ANAPI</name>
<dbReference type="GO" id="GO:0006260">
    <property type="term" value="P:DNA replication"/>
    <property type="evidence" value="ECO:0007669"/>
    <property type="project" value="UniProtKB-KW"/>
</dbReference>